<gene>
    <name evidence="1" type="ORF">SA3R_21100</name>
</gene>
<dbReference type="Proteomes" id="UP000071979">
    <property type="component" value="Unassembled WGS sequence"/>
</dbReference>
<evidence type="ECO:0000313" key="1">
    <source>
        <dbReference type="EMBL" id="KTS65326.1"/>
    </source>
</evidence>
<reference evidence="1 2" key="1">
    <citation type="journal article" date="2016" name="Front. Microbiol.">
        <title>Genomic Resource of Rice Seed Associated Bacteria.</title>
        <authorList>
            <person name="Midha S."/>
            <person name="Bansal K."/>
            <person name="Sharma S."/>
            <person name="Kumar N."/>
            <person name="Patil P.P."/>
            <person name="Chaudhry V."/>
            <person name="Patil P.B."/>
        </authorList>
    </citation>
    <scope>NUCLEOTIDE SEQUENCE [LARGE SCALE GENOMIC DNA]</scope>
    <source>
        <strain evidence="1 2">SA3</strain>
    </source>
</reference>
<protein>
    <submittedName>
        <fullName evidence="1">Uncharacterized protein</fullName>
    </submittedName>
</protein>
<name>A0A8E1RUN6_9GAMM</name>
<evidence type="ECO:0000313" key="2">
    <source>
        <dbReference type="Proteomes" id="UP000071979"/>
    </source>
</evidence>
<proteinExistence type="predicted"/>
<accession>A0A8E1RUN6</accession>
<sequence length="88" mass="9596">MKNREAAEHITDTLLALAKLVTTSVTKIDGMNSEGKVSSDEAALYRQSVMGPLDEMLTANLSGIFEQYPELRHKCPCCAHPSEDGVDD</sequence>
<comment type="caution">
    <text evidence="1">The sequence shown here is derived from an EMBL/GenBank/DDBJ whole genome shotgun (WGS) entry which is preliminary data.</text>
</comment>
<dbReference type="RefSeq" id="WP_058775707.1">
    <property type="nucleotide sequence ID" value="NZ_JAVJAC010000001.1"/>
</dbReference>
<dbReference type="EMBL" id="LDSE01000044">
    <property type="protein sequence ID" value="KTS65326.1"/>
    <property type="molecule type" value="Genomic_DNA"/>
</dbReference>
<dbReference type="AlphaFoldDB" id="A0A8E1RUN6"/>
<organism evidence="1 2">
    <name type="scientific">Pantoea dispersa</name>
    <dbReference type="NCBI Taxonomy" id="59814"/>
    <lineage>
        <taxon>Bacteria</taxon>
        <taxon>Pseudomonadati</taxon>
        <taxon>Pseudomonadota</taxon>
        <taxon>Gammaproteobacteria</taxon>
        <taxon>Enterobacterales</taxon>
        <taxon>Erwiniaceae</taxon>
        <taxon>Pantoea</taxon>
    </lineage>
</organism>